<evidence type="ECO:0000256" key="6">
    <source>
        <dbReference type="SAM" id="SignalP"/>
    </source>
</evidence>
<accession>A0ABR4CEM6</accession>
<dbReference type="Pfam" id="PF00187">
    <property type="entry name" value="Chitin_bind_1"/>
    <property type="match status" value="1"/>
</dbReference>
<reference evidence="9 10" key="1">
    <citation type="journal article" date="2024" name="Commun. Biol.">
        <title>Comparative genomic analysis of thermophilic fungi reveals convergent evolutionary adaptations and gene losses.</title>
        <authorList>
            <person name="Steindorff A.S."/>
            <person name="Aguilar-Pontes M.V."/>
            <person name="Robinson A.J."/>
            <person name="Andreopoulos B."/>
            <person name="LaButti K."/>
            <person name="Kuo A."/>
            <person name="Mondo S."/>
            <person name="Riley R."/>
            <person name="Otillar R."/>
            <person name="Haridas S."/>
            <person name="Lipzen A."/>
            <person name="Grimwood J."/>
            <person name="Schmutz J."/>
            <person name="Clum A."/>
            <person name="Reid I.D."/>
            <person name="Moisan M.C."/>
            <person name="Butler G."/>
            <person name="Nguyen T.T.M."/>
            <person name="Dewar K."/>
            <person name="Conant G."/>
            <person name="Drula E."/>
            <person name="Henrissat B."/>
            <person name="Hansel C."/>
            <person name="Singer S."/>
            <person name="Hutchinson M.I."/>
            <person name="de Vries R.P."/>
            <person name="Natvig D.O."/>
            <person name="Powell A.J."/>
            <person name="Tsang A."/>
            <person name="Grigoriev I.V."/>
        </authorList>
    </citation>
    <scope>NUCLEOTIDE SEQUENCE [LARGE SCALE GENOMIC DNA]</scope>
    <source>
        <strain evidence="9 10">CBS 494.80</strain>
    </source>
</reference>
<evidence type="ECO:0000259" key="7">
    <source>
        <dbReference type="PROSITE" id="PS50941"/>
    </source>
</evidence>
<dbReference type="Proteomes" id="UP001595075">
    <property type="component" value="Unassembled WGS sequence"/>
</dbReference>
<dbReference type="SUPFAM" id="SSF57016">
    <property type="entry name" value="Plant lectins/antimicrobial peptides"/>
    <property type="match status" value="2"/>
</dbReference>
<dbReference type="InterPro" id="IPR050314">
    <property type="entry name" value="Glycosyl_Hydrlase_18"/>
</dbReference>
<dbReference type="SMART" id="SM00270">
    <property type="entry name" value="ChtBD1"/>
    <property type="match status" value="2"/>
</dbReference>
<dbReference type="Pfam" id="PF00704">
    <property type="entry name" value="Glyco_hydro_18"/>
    <property type="match status" value="1"/>
</dbReference>
<evidence type="ECO:0000259" key="8">
    <source>
        <dbReference type="PROSITE" id="PS51910"/>
    </source>
</evidence>
<dbReference type="PANTHER" id="PTHR11177">
    <property type="entry name" value="CHITINASE"/>
    <property type="match status" value="1"/>
</dbReference>
<dbReference type="EC" id="3.2.1.14" evidence="2"/>
<evidence type="ECO:0000256" key="4">
    <source>
        <dbReference type="PROSITE-ProRule" id="PRU00261"/>
    </source>
</evidence>
<protein>
    <recommendedName>
        <fullName evidence="2">chitinase</fullName>
        <ecNumber evidence="2">3.2.1.14</ecNumber>
    </recommendedName>
</protein>
<dbReference type="CDD" id="cd00035">
    <property type="entry name" value="ChtBD1"/>
    <property type="match status" value="1"/>
</dbReference>
<feature type="disulfide bond" evidence="4">
    <location>
        <begin position="579"/>
        <end position="593"/>
    </location>
</feature>
<evidence type="ECO:0000256" key="2">
    <source>
        <dbReference type="ARBA" id="ARBA00012729"/>
    </source>
</evidence>
<feature type="domain" description="Chitin-binding type-1" evidence="7">
    <location>
        <begin position="560"/>
        <end position="608"/>
    </location>
</feature>
<dbReference type="InterPro" id="IPR017853">
    <property type="entry name" value="GH"/>
</dbReference>
<proteinExistence type="inferred from homology"/>
<feature type="domain" description="Chitin-binding type-1" evidence="7">
    <location>
        <begin position="143"/>
        <end position="194"/>
    </location>
</feature>
<comment type="caution">
    <text evidence="9">The sequence shown here is derived from an EMBL/GenBank/DDBJ whole genome shotgun (WGS) entry which is preliminary data.</text>
</comment>
<dbReference type="EMBL" id="JAZHXI010000009">
    <property type="protein sequence ID" value="KAL2068414.1"/>
    <property type="molecule type" value="Genomic_DNA"/>
</dbReference>
<dbReference type="PROSITE" id="PS51910">
    <property type="entry name" value="GH18_2"/>
    <property type="match status" value="1"/>
</dbReference>
<feature type="disulfide bond" evidence="4">
    <location>
        <begin position="157"/>
        <end position="169"/>
    </location>
</feature>
<sequence>MLSFVSFYALVYSVLLFPVLSQSSPANTSSEHSSPNTHNHVVQQDFDHHPPFPVLEIGLQHILAQIGANATEAGNESMSGNTHHHIEPVQKIPVQVQDVVDQCGPDVPCIDDSCCNSEGKCGYTPYNCESTASTACISNCGSRAMCGVNSRNSAERCPLNLCCSYFGYCGYSEIHCGNPNGMAPCQNGYGSCQTVTIPSCVGGSSASGGRKVAYYQAGNLLYRKCHRMSPSDIVPRDLTHLIFAFVFINPNTFEVEPENDPHDRALYQQFTALKMATTQTWLSIGGYGFSDPGDTFTTWSELCADKGRRTTFITSLINFMTTWGFQGVDLDWEYPVESNRGGRPIDTSNFNILVQEMRAAFGSRFGISVALPADFSYIQHFDIATLSQSIDFFNFMTYDLHGPWEASILGASLKAPSSISDINKALLPLWYAGVPPSKINIGVSMYGRSYTLQDPNCAVLGCPYTGPGNPGICTDSPGLLSLWEVALLRQDKGLGVKYLPDVGMEQVSFDDQYVVFDASLTVDRKLQWADGLCLGGIVFWGADLYSSWGSGRTPLTLSVDSTCGPSKSTTCTTCPSDSCCSRAGFCGTTPLHCEASNGCQPAFGICTAVWMGNVVRALGRRVWVANLEIVVRVMVGVEGRKIIVRRLEGAKKVGELVLVDYLSAERKN</sequence>
<feature type="disulfide bond" evidence="4">
    <location>
        <begin position="574"/>
        <end position="586"/>
    </location>
</feature>
<keyword evidence="3 4" id="KW-0147">Chitin-binding</keyword>
<keyword evidence="6" id="KW-0732">Signal</keyword>
<dbReference type="SUPFAM" id="SSF51445">
    <property type="entry name" value="(Trans)glycosidases"/>
    <property type="match status" value="1"/>
</dbReference>
<dbReference type="InterPro" id="IPR029070">
    <property type="entry name" value="Chitinase_insertion_sf"/>
</dbReference>
<feature type="domain" description="GH18" evidence="8">
    <location>
        <begin position="209"/>
        <end position="558"/>
    </location>
</feature>
<name>A0ABR4CEM6_9HELO</name>
<feature type="chain" id="PRO_5047368754" description="chitinase" evidence="6">
    <location>
        <begin position="22"/>
        <end position="668"/>
    </location>
</feature>
<feature type="disulfide bond" evidence="4">
    <location>
        <begin position="162"/>
        <end position="176"/>
    </location>
</feature>
<dbReference type="Gene3D" id="3.30.60.10">
    <property type="entry name" value="Endochitinase-like"/>
    <property type="match status" value="2"/>
</dbReference>
<evidence type="ECO:0000256" key="1">
    <source>
        <dbReference type="ARBA" id="ARBA00008682"/>
    </source>
</evidence>
<dbReference type="InterPro" id="IPR036861">
    <property type="entry name" value="Endochitinase-like_sf"/>
</dbReference>
<keyword evidence="4" id="KW-1015">Disulfide bond</keyword>
<comment type="caution">
    <text evidence="4">Lacks conserved residue(s) required for the propagation of feature annotation.</text>
</comment>
<gene>
    <name evidence="9" type="ORF">VTL71DRAFT_16512</name>
</gene>
<dbReference type="InterPro" id="IPR011583">
    <property type="entry name" value="Chitinase_II/V-like_cat"/>
</dbReference>
<feature type="signal peptide" evidence="6">
    <location>
        <begin position="1"/>
        <end position="21"/>
    </location>
</feature>
<evidence type="ECO:0000256" key="3">
    <source>
        <dbReference type="ARBA" id="ARBA00022669"/>
    </source>
</evidence>
<dbReference type="Gene3D" id="3.20.20.80">
    <property type="entry name" value="Glycosidases"/>
    <property type="match status" value="1"/>
</dbReference>
<dbReference type="PANTHER" id="PTHR11177:SF333">
    <property type="entry name" value="CHITINASE"/>
    <property type="match status" value="1"/>
</dbReference>
<dbReference type="CDD" id="cd11618">
    <property type="entry name" value="ChtBD1_1"/>
    <property type="match status" value="1"/>
</dbReference>
<organism evidence="9 10">
    <name type="scientific">Oculimacula yallundae</name>
    <dbReference type="NCBI Taxonomy" id="86028"/>
    <lineage>
        <taxon>Eukaryota</taxon>
        <taxon>Fungi</taxon>
        <taxon>Dikarya</taxon>
        <taxon>Ascomycota</taxon>
        <taxon>Pezizomycotina</taxon>
        <taxon>Leotiomycetes</taxon>
        <taxon>Helotiales</taxon>
        <taxon>Ploettnerulaceae</taxon>
        <taxon>Oculimacula</taxon>
    </lineage>
</organism>
<dbReference type="Gene3D" id="3.10.50.10">
    <property type="match status" value="1"/>
</dbReference>
<dbReference type="InterPro" id="IPR001223">
    <property type="entry name" value="Glyco_hydro18_cat"/>
</dbReference>
<dbReference type="InterPro" id="IPR001002">
    <property type="entry name" value="Chitin-bd_1"/>
</dbReference>
<feature type="region of interest" description="Disordered" evidence="5">
    <location>
        <begin position="26"/>
        <end position="45"/>
    </location>
</feature>
<dbReference type="SMART" id="SM00636">
    <property type="entry name" value="Glyco_18"/>
    <property type="match status" value="1"/>
</dbReference>
<dbReference type="SUPFAM" id="SSF54556">
    <property type="entry name" value="Chitinase insertion domain"/>
    <property type="match status" value="1"/>
</dbReference>
<dbReference type="PROSITE" id="PS50941">
    <property type="entry name" value="CHIT_BIND_I_2"/>
    <property type="match status" value="2"/>
</dbReference>
<feature type="compositionally biased region" description="Polar residues" evidence="5">
    <location>
        <begin position="26"/>
        <end position="42"/>
    </location>
</feature>
<evidence type="ECO:0000256" key="5">
    <source>
        <dbReference type="SAM" id="MobiDB-lite"/>
    </source>
</evidence>
<keyword evidence="10" id="KW-1185">Reference proteome</keyword>
<comment type="similarity">
    <text evidence="1">Belongs to the glycosyl hydrolase 18 family. Chitinase class V subfamily.</text>
</comment>
<evidence type="ECO:0000313" key="9">
    <source>
        <dbReference type="EMBL" id="KAL2068414.1"/>
    </source>
</evidence>
<evidence type="ECO:0000313" key="10">
    <source>
        <dbReference type="Proteomes" id="UP001595075"/>
    </source>
</evidence>